<accession>A0A0F9RBH8</accession>
<name>A0A0F9RBH8_9ZZZZ</name>
<proteinExistence type="predicted"/>
<protein>
    <submittedName>
        <fullName evidence="1">Uncharacterized protein</fullName>
    </submittedName>
</protein>
<reference evidence="1" key="1">
    <citation type="journal article" date="2015" name="Nature">
        <title>Complex archaea that bridge the gap between prokaryotes and eukaryotes.</title>
        <authorList>
            <person name="Spang A."/>
            <person name="Saw J.H."/>
            <person name="Jorgensen S.L."/>
            <person name="Zaremba-Niedzwiedzka K."/>
            <person name="Martijn J."/>
            <person name="Lind A.E."/>
            <person name="van Eijk R."/>
            <person name="Schleper C."/>
            <person name="Guy L."/>
            <person name="Ettema T.J."/>
        </authorList>
    </citation>
    <scope>NUCLEOTIDE SEQUENCE</scope>
</reference>
<sequence length="56" mass="6523">MKRYKVTVHCDDIVAIVLAEDEDDAIDKYYDDNIEEYLEPVSQPDFTAELESKVIK</sequence>
<gene>
    <name evidence="1" type="ORF">LCGC14_0598140</name>
</gene>
<comment type="caution">
    <text evidence="1">The sequence shown here is derived from an EMBL/GenBank/DDBJ whole genome shotgun (WGS) entry which is preliminary data.</text>
</comment>
<dbReference type="AlphaFoldDB" id="A0A0F9RBH8"/>
<organism evidence="1">
    <name type="scientific">marine sediment metagenome</name>
    <dbReference type="NCBI Taxonomy" id="412755"/>
    <lineage>
        <taxon>unclassified sequences</taxon>
        <taxon>metagenomes</taxon>
        <taxon>ecological metagenomes</taxon>
    </lineage>
</organism>
<evidence type="ECO:0000313" key="1">
    <source>
        <dbReference type="EMBL" id="KKN53855.1"/>
    </source>
</evidence>
<dbReference type="EMBL" id="LAZR01000954">
    <property type="protein sequence ID" value="KKN53855.1"/>
    <property type="molecule type" value="Genomic_DNA"/>
</dbReference>